<feature type="domain" description="Zn(2)-C6 fungal-type" evidence="6">
    <location>
        <begin position="136"/>
        <end position="176"/>
    </location>
</feature>
<evidence type="ECO:0000256" key="2">
    <source>
        <dbReference type="ARBA" id="ARBA00023125"/>
    </source>
</evidence>
<evidence type="ECO:0000256" key="5">
    <source>
        <dbReference type="SAM" id="MobiDB-lite"/>
    </source>
</evidence>
<dbReference type="SUPFAM" id="SSF57701">
    <property type="entry name" value="Zn2/Cys6 DNA-binding domain"/>
    <property type="match status" value="1"/>
</dbReference>
<dbReference type="InterPro" id="IPR036864">
    <property type="entry name" value="Zn2-C6_fun-type_DNA-bd_sf"/>
</dbReference>
<dbReference type="EMBL" id="AP024419">
    <property type="protein sequence ID" value="BCR88153.1"/>
    <property type="molecule type" value="Genomic_DNA"/>
</dbReference>
<dbReference type="AlphaFoldDB" id="A0A7R7VNX7"/>
<keyword evidence="1" id="KW-0805">Transcription regulation</keyword>
<dbReference type="InterPro" id="IPR001138">
    <property type="entry name" value="Zn2Cys6_DnaBD"/>
</dbReference>
<dbReference type="SMART" id="SM00066">
    <property type="entry name" value="GAL4"/>
    <property type="match status" value="1"/>
</dbReference>
<evidence type="ECO:0000313" key="8">
    <source>
        <dbReference type="Proteomes" id="UP000637239"/>
    </source>
</evidence>
<dbReference type="GeneID" id="66982512"/>
<organism evidence="7 8">
    <name type="scientific">Aspergillus chevalieri</name>
    <name type="common">Eurotium chevalieri</name>
    <dbReference type="NCBI Taxonomy" id="182096"/>
    <lineage>
        <taxon>Eukaryota</taxon>
        <taxon>Fungi</taxon>
        <taxon>Dikarya</taxon>
        <taxon>Ascomycota</taxon>
        <taxon>Pezizomycotina</taxon>
        <taxon>Eurotiomycetes</taxon>
        <taxon>Eurotiomycetidae</taxon>
        <taxon>Eurotiales</taxon>
        <taxon>Aspergillaceae</taxon>
        <taxon>Aspergillus</taxon>
        <taxon>Aspergillus subgen. Aspergillus</taxon>
    </lineage>
</organism>
<keyword evidence="4" id="KW-0539">Nucleus</keyword>
<keyword evidence="3" id="KW-0804">Transcription</keyword>
<feature type="region of interest" description="Disordered" evidence="5">
    <location>
        <begin position="21"/>
        <end position="84"/>
    </location>
</feature>
<evidence type="ECO:0000256" key="3">
    <source>
        <dbReference type="ARBA" id="ARBA00023163"/>
    </source>
</evidence>
<protein>
    <recommendedName>
        <fullName evidence="6">Zn(2)-C6 fungal-type domain-containing protein</fullName>
    </recommendedName>
</protein>
<evidence type="ECO:0000256" key="1">
    <source>
        <dbReference type="ARBA" id="ARBA00023015"/>
    </source>
</evidence>
<evidence type="ECO:0000313" key="7">
    <source>
        <dbReference type="EMBL" id="BCR88153.1"/>
    </source>
</evidence>
<feature type="compositionally biased region" description="Pro residues" evidence="5">
    <location>
        <begin position="30"/>
        <end position="44"/>
    </location>
</feature>
<dbReference type="GO" id="GO:0008270">
    <property type="term" value="F:zinc ion binding"/>
    <property type="evidence" value="ECO:0007669"/>
    <property type="project" value="InterPro"/>
</dbReference>
<dbReference type="Gene3D" id="4.10.240.10">
    <property type="entry name" value="Zn(2)-C6 fungal-type DNA-binding domain"/>
    <property type="match status" value="1"/>
</dbReference>
<keyword evidence="2" id="KW-0238">DNA-binding</keyword>
<feature type="region of interest" description="Disordered" evidence="5">
    <location>
        <begin position="185"/>
        <end position="217"/>
    </location>
</feature>
<name>A0A7R7VNX7_ASPCH</name>
<evidence type="ECO:0000256" key="4">
    <source>
        <dbReference type="ARBA" id="ARBA00023242"/>
    </source>
</evidence>
<dbReference type="PROSITE" id="PS50048">
    <property type="entry name" value="ZN2_CY6_FUNGAL_2"/>
    <property type="match status" value="1"/>
</dbReference>
<dbReference type="Proteomes" id="UP000637239">
    <property type="component" value="Chromosome 4"/>
</dbReference>
<dbReference type="GO" id="GO:0000981">
    <property type="term" value="F:DNA-binding transcription factor activity, RNA polymerase II-specific"/>
    <property type="evidence" value="ECO:0007669"/>
    <property type="project" value="InterPro"/>
</dbReference>
<feature type="compositionally biased region" description="Low complexity" evidence="5">
    <location>
        <begin position="194"/>
        <end position="203"/>
    </location>
</feature>
<reference evidence="7" key="2">
    <citation type="submission" date="2021-02" db="EMBL/GenBank/DDBJ databases">
        <title>Aspergillus chevalieri M1 genome sequence.</title>
        <authorList>
            <person name="Kadooka C."/>
            <person name="Mori K."/>
            <person name="Futagami T."/>
        </authorList>
    </citation>
    <scope>NUCLEOTIDE SEQUENCE</scope>
    <source>
        <strain evidence="7">M1</strain>
    </source>
</reference>
<evidence type="ECO:0000259" key="6">
    <source>
        <dbReference type="PROSITE" id="PS50048"/>
    </source>
</evidence>
<sequence>MAFSLSHDYLQFLRMPNDPEDYCRLNSPDELPPSLPPPLAPPGPEQGQLMSFSSPCGDTQRLPQSTHQGPGWSDSLEPPASEANVGSDGIAHFHPPGQIADRSSVAPAVNANRSLLPVCDFPKPSIGRRARRQYRSCDPCRLAKRACDLPPGVAIHGNKPPMPCTMCSVRNAECTVAWLASRDGSSRHAQKRPGSSSRSLTTRRTGDSGDANLRQRQNDDGLWVHSASLTPSAEWDLAKGLVARERWSQQLYLYIDIIDMPLAVCLSQRCMPPCYTLGITALAPLTESTVVSPYLDRARSRITTCWDMNVTPWMPTPPTPQLFLAVSVLDALFQHPEDQQKRNLRDEAIAETYKWVAIATATQFTTHKYDCGETGETHSRAKDLAIVTWKRAREMLFQNIGATRSFRLALSLLLFGTILPPTGLEQSSAFAEDAAYAASEGAQRLRTLGVNARLYLQSSYGGADVPLFFSSVVDPRTGRPGSRPVQALPCEEKQNVLELLGAIEWLLCISQSATIVTSRECKGLTCLDIDSVRIDKLPLRGPEQPRNMDEMQTRRHEKELEDAILSRARAQQDTVTGLWQQGVSYDLVDQAVNHSGSIAVLLWRSLALLTLASQRLLTGLASYAEFQRYYIATTTIISSWRLTFGQIDRSTIMNLQWSPAELRRSVLFCATDGELAILVFDELIRELDAQLPGESWLPAEDSIHTDFRYTKMYRQEQRLMSAMHIAYLASTNVGISNPDSQQGCGLKANVRDISAHPQPALVIRAYTLAAKTFADEIQRLVAKVEMKGVPELTNSLYSCLQGLQALEEALVMFPGTVRHGFKAPS</sequence>
<dbReference type="KEGG" id="ache:ACHE_40717A"/>
<accession>A0A7R7VNX7</accession>
<gene>
    <name evidence="7" type="ORF">ACHE_40717A</name>
</gene>
<dbReference type="CDD" id="cd00067">
    <property type="entry name" value="GAL4"/>
    <property type="match status" value="1"/>
</dbReference>
<reference evidence="7" key="1">
    <citation type="submission" date="2021-01" db="EMBL/GenBank/DDBJ databases">
        <authorList>
            <consortium name="Aspergillus chevalieri M1 genome sequencing consortium"/>
            <person name="Kazuki M."/>
            <person name="Futagami T."/>
        </authorList>
    </citation>
    <scope>NUCLEOTIDE SEQUENCE</scope>
    <source>
        <strain evidence="7">M1</strain>
    </source>
</reference>
<feature type="compositionally biased region" description="Polar residues" evidence="5">
    <location>
        <begin position="50"/>
        <end position="68"/>
    </location>
</feature>
<dbReference type="RefSeq" id="XP_043136675.1">
    <property type="nucleotide sequence ID" value="XM_043278947.1"/>
</dbReference>
<dbReference type="GO" id="GO:0003677">
    <property type="term" value="F:DNA binding"/>
    <property type="evidence" value="ECO:0007669"/>
    <property type="project" value="UniProtKB-KW"/>
</dbReference>
<keyword evidence="8" id="KW-1185">Reference proteome</keyword>
<proteinExistence type="predicted"/>